<dbReference type="InterPro" id="IPR016181">
    <property type="entry name" value="Acyl_CoA_acyltransferase"/>
</dbReference>
<dbReference type="InterPro" id="IPR050680">
    <property type="entry name" value="YpeA/RimI_acetyltransf"/>
</dbReference>
<reference evidence="4 5" key="1">
    <citation type="submission" date="2019-06" db="EMBL/GenBank/DDBJ databases">
        <title>Sequencing the genomes of 1000 actinobacteria strains.</title>
        <authorList>
            <person name="Klenk H.-P."/>
        </authorList>
    </citation>
    <scope>NUCLEOTIDE SEQUENCE [LARGE SCALE GENOMIC DNA]</scope>
    <source>
        <strain evidence="4 5">DSM 45671</strain>
    </source>
</reference>
<dbReference type="CDD" id="cd04301">
    <property type="entry name" value="NAT_SF"/>
    <property type="match status" value="1"/>
</dbReference>
<dbReference type="InterPro" id="IPR000182">
    <property type="entry name" value="GNAT_dom"/>
</dbReference>
<dbReference type="GO" id="GO:0016747">
    <property type="term" value="F:acyltransferase activity, transferring groups other than amino-acyl groups"/>
    <property type="evidence" value="ECO:0007669"/>
    <property type="project" value="InterPro"/>
</dbReference>
<dbReference type="Proteomes" id="UP000321261">
    <property type="component" value="Unassembled WGS sequence"/>
</dbReference>
<dbReference type="Pfam" id="PF00583">
    <property type="entry name" value="Acetyltransf_1"/>
    <property type="match status" value="1"/>
</dbReference>
<dbReference type="AlphaFoldDB" id="A0A561T4R3"/>
<dbReference type="SUPFAM" id="SSF55729">
    <property type="entry name" value="Acyl-CoA N-acyltransferases (Nat)"/>
    <property type="match status" value="1"/>
</dbReference>
<name>A0A561T4R3_9PSEU</name>
<dbReference type="OrthoDB" id="273614at2"/>
<feature type="domain" description="N-acetyltransferase" evidence="3">
    <location>
        <begin position="1"/>
        <end position="154"/>
    </location>
</feature>
<organism evidence="4 5">
    <name type="scientific">Pseudonocardia hierapolitana</name>
    <dbReference type="NCBI Taxonomy" id="1128676"/>
    <lineage>
        <taxon>Bacteria</taxon>
        <taxon>Bacillati</taxon>
        <taxon>Actinomycetota</taxon>
        <taxon>Actinomycetes</taxon>
        <taxon>Pseudonocardiales</taxon>
        <taxon>Pseudonocardiaceae</taxon>
        <taxon>Pseudonocardia</taxon>
    </lineage>
</organism>
<proteinExistence type="predicted"/>
<sequence length="154" mass="16473">MRTRTGDRSDAAFIVEMARLASSIEGRPLPPADDPVLAQGLPPSPDTSVLALDHDGRPVGAAWWHFREPLLVVTPDGAPVPELVIAVTPAERGHGVGRHLLDALITRAARHGYDRLALNVHVLNPAVRLYCRTGFVVAGKGRGPLGVAMVRHLP</sequence>
<dbReference type="EMBL" id="VIWU01000001">
    <property type="protein sequence ID" value="TWF82097.1"/>
    <property type="molecule type" value="Genomic_DNA"/>
</dbReference>
<dbReference type="PANTHER" id="PTHR43420:SF51">
    <property type="entry name" value="PEPTIDYL-LYSINE N-ACETYLTRANSFERASE YIAC"/>
    <property type="match status" value="1"/>
</dbReference>
<dbReference type="Gene3D" id="3.40.630.30">
    <property type="match status" value="1"/>
</dbReference>
<dbReference type="RefSeq" id="WP_147260484.1">
    <property type="nucleotide sequence ID" value="NZ_VIWU01000001.1"/>
</dbReference>
<comment type="caution">
    <text evidence="4">The sequence shown here is derived from an EMBL/GenBank/DDBJ whole genome shotgun (WGS) entry which is preliminary data.</text>
</comment>
<evidence type="ECO:0000259" key="3">
    <source>
        <dbReference type="PROSITE" id="PS51186"/>
    </source>
</evidence>
<dbReference type="PANTHER" id="PTHR43420">
    <property type="entry name" value="ACETYLTRANSFERASE"/>
    <property type="match status" value="1"/>
</dbReference>
<keyword evidence="2" id="KW-0012">Acyltransferase</keyword>
<evidence type="ECO:0000313" key="5">
    <source>
        <dbReference type="Proteomes" id="UP000321261"/>
    </source>
</evidence>
<keyword evidence="5" id="KW-1185">Reference proteome</keyword>
<accession>A0A561T4R3</accession>
<evidence type="ECO:0000313" key="4">
    <source>
        <dbReference type="EMBL" id="TWF82097.1"/>
    </source>
</evidence>
<evidence type="ECO:0000256" key="2">
    <source>
        <dbReference type="ARBA" id="ARBA00023315"/>
    </source>
</evidence>
<dbReference type="PROSITE" id="PS51186">
    <property type="entry name" value="GNAT"/>
    <property type="match status" value="1"/>
</dbReference>
<gene>
    <name evidence="4" type="ORF">FHX44_118042</name>
</gene>
<keyword evidence="1 4" id="KW-0808">Transferase</keyword>
<protein>
    <submittedName>
        <fullName evidence="4">Acetyltransferase (GNAT) family protein</fullName>
    </submittedName>
</protein>
<evidence type="ECO:0000256" key="1">
    <source>
        <dbReference type="ARBA" id="ARBA00022679"/>
    </source>
</evidence>